<dbReference type="InterPro" id="IPR018114">
    <property type="entry name" value="TRYPSIN_HIS"/>
</dbReference>
<dbReference type="InterPro" id="IPR043504">
    <property type="entry name" value="Peptidase_S1_PA_chymotrypsin"/>
</dbReference>
<reference evidence="3" key="1">
    <citation type="journal article" date="2021" name="Genome Biol. Evol.">
        <title>A High-Quality Reference Genome for a Parasitic Bivalve with Doubly Uniparental Inheritance (Bivalvia: Unionida).</title>
        <authorList>
            <person name="Smith C.H."/>
        </authorList>
    </citation>
    <scope>NUCLEOTIDE SEQUENCE</scope>
    <source>
        <strain evidence="3">CHS0354</strain>
    </source>
</reference>
<gene>
    <name evidence="3" type="ORF">CHS0354_016954</name>
</gene>
<evidence type="ECO:0000256" key="1">
    <source>
        <dbReference type="ARBA" id="ARBA00023157"/>
    </source>
</evidence>
<name>A0AAE0S7S1_9BIVA</name>
<sequence>MIKNVCFFILQRDESCYPIEMRCAMYECGISYLTDSVILPKVLYGREATLGQFPWQIALYSYSSFYCGGSIIHPNWVLTAAHCVE</sequence>
<reference evidence="3" key="3">
    <citation type="submission" date="2023-05" db="EMBL/GenBank/DDBJ databases">
        <authorList>
            <person name="Smith C.H."/>
        </authorList>
    </citation>
    <scope>NUCLEOTIDE SEQUENCE</scope>
    <source>
        <strain evidence="3">CHS0354</strain>
        <tissue evidence="3">Mantle</tissue>
    </source>
</reference>
<dbReference type="PROSITE" id="PS00134">
    <property type="entry name" value="TRYPSIN_HIS"/>
    <property type="match status" value="1"/>
</dbReference>
<dbReference type="PANTHER" id="PTHR24252">
    <property type="entry name" value="ACROSIN-RELATED"/>
    <property type="match status" value="1"/>
</dbReference>
<dbReference type="GO" id="GO:0004252">
    <property type="term" value="F:serine-type endopeptidase activity"/>
    <property type="evidence" value="ECO:0007669"/>
    <property type="project" value="InterPro"/>
</dbReference>
<dbReference type="InterPro" id="IPR009003">
    <property type="entry name" value="Peptidase_S1_PA"/>
</dbReference>
<dbReference type="Pfam" id="PF00089">
    <property type="entry name" value="Trypsin"/>
    <property type="match status" value="1"/>
</dbReference>
<dbReference type="AlphaFoldDB" id="A0AAE0S7S1"/>
<protein>
    <recommendedName>
        <fullName evidence="2">Peptidase S1 domain-containing protein</fullName>
    </recommendedName>
</protein>
<dbReference type="PANTHER" id="PTHR24252:SF7">
    <property type="entry name" value="HYALIN"/>
    <property type="match status" value="1"/>
</dbReference>
<dbReference type="EMBL" id="JAEAOA010001041">
    <property type="protein sequence ID" value="KAK3586779.1"/>
    <property type="molecule type" value="Genomic_DNA"/>
</dbReference>
<dbReference type="GO" id="GO:0006508">
    <property type="term" value="P:proteolysis"/>
    <property type="evidence" value="ECO:0007669"/>
    <property type="project" value="InterPro"/>
</dbReference>
<reference evidence="3" key="2">
    <citation type="journal article" date="2021" name="Genome Biol. Evol.">
        <title>Developing a high-quality reference genome for a parasitic bivalve with doubly uniparental inheritance (Bivalvia: Unionida).</title>
        <authorList>
            <person name="Smith C.H."/>
        </authorList>
    </citation>
    <scope>NUCLEOTIDE SEQUENCE</scope>
    <source>
        <strain evidence="3">CHS0354</strain>
        <tissue evidence="3">Mantle</tissue>
    </source>
</reference>
<accession>A0AAE0S7S1</accession>
<proteinExistence type="predicted"/>
<keyword evidence="4" id="KW-1185">Reference proteome</keyword>
<feature type="domain" description="Peptidase S1" evidence="2">
    <location>
        <begin position="42"/>
        <end position="85"/>
    </location>
</feature>
<keyword evidence="1" id="KW-1015">Disulfide bond</keyword>
<evidence type="ECO:0000313" key="3">
    <source>
        <dbReference type="EMBL" id="KAK3586779.1"/>
    </source>
</evidence>
<comment type="caution">
    <text evidence="3">The sequence shown here is derived from an EMBL/GenBank/DDBJ whole genome shotgun (WGS) entry which is preliminary data.</text>
</comment>
<dbReference type="Proteomes" id="UP001195483">
    <property type="component" value="Unassembled WGS sequence"/>
</dbReference>
<evidence type="ECO:0000313" key="4">
    <source>
        <dbReference type="Proteomes" id="UP001195483"/>
    </source>
</evidence>
<dbReference type="SUPFAM" id="SSF50494">
    <property type="entry name" value="Trypsin-like serine proteases"/>
    <property type="match status" value="1"/>
</dbReference>
<organism evidence="3 4">
    <name type="scientific">Potamilus streckersoni</name>
    <dbReference type="NCBI Taxonomy" id="2493646"/>
    <lineage>
        <taxon>Eukaryota</taxon>
        <taxon>Metazoa</taxon>
        <taxon>Spiralia</taxon>
        <taxon>Lophotrochozoa</taxon>
        <taxon>Mollusca</taxon>
        <taxon>Bivalvia</taxon>
        <taxon>Autobranchia</taxon>
        <taxon>Heteroconchia</taxon>
        <taxon>Palaeoheterodonta</taxon>
        <taxon>Unionida</taxon>
        <taxon>Unionoidea</taxon>
        <taxon>Unionidae</taxon>
        <taxon>Ambleminae</taxon>
        <taxon>Lampsilini</taxon>
        <taxon>Potamilus</taxon>
    </lineage>
</organism>
<dbReference type="PROSITE" id="PS50240">
    <property type="entry name" value="TRYPSIN_DOM"/>
    <property type="match status" value="1"/>
</dbReference>
<dbReference type="Gene3D" id="2.40.10.10">
    <property type="entry name" value="Trypsin-like serine proteases"/>
    <property type="match status" value="1"/>
</dbReference>
<evidence type="ECO:0000259" key="2">
    <source>
        <dbReference type="PROSITE" id="PS50240"/>
    </source>
</evidence>
<dbReference type="InterPro" id="IPR001254">
    <property type="entry name" value="Trypsin_dom"/>
</dbReference>